<evidence type="ECO:0000313" key="3">
    <source>
        <dbReference type="Proteomes" id="UP000003240"/>
    </source>
</evidence>
<dbReference type="Proteomes" id="UP000003240">
    <property type="component" value="Unassembled WGS sequence"/>
</dbReference>
<comment type="caution">
    <text evidence="2">The sequence shown here is derived from an EMBL/GenBank/DDBJ whole genome shotgun (WGS) entry which is preliminary data.</text>
</comment>
<sequence>MSSGDQAVRLHAADDGAEPCNNDQREGNSYTLERLSVEKPDVPGLLLSGT</sequence>
<accession>F7NMK6</accession>
<evidence type="ECO:0000256" key="1">
    <source>
        <dbReference type="SAM" id="MobiDB-lite"/>
    </source>
</evidence>
<protein>
    <submittedName>
        <fullName evidence="2">Uncharacterized protein</fullName>
    </submittedName>
</protein>
<keyword evidence="3" id="KW-1185">Reference proteome</keyword>
<name>F7NMK6_9FIRM</name>
<gene>
    <name evidence="2" type="ORF">ALO_16682</name>
</gene>
<evidence type="ECO:0000313" key="2">
    <source>
        <dbReference type="EMBL" id="EGO62746.1"/>
    </source>
</evidence>
<dbReference type="AlphaFoldDB" id="F7NMK6"/>
<dbReference type="EMBL" id="AFGF01000173">
    <property type="protein sequence ID" value="EGO62746.1"/>
    <property type="molecule type" value="Genomic_DNA"/>
</dbReference>
<feature type="region of interest" description="Disordered" evidence="1">
    <location>
        <begin position="1"/>
        <end position="31"/>
    </location>
</feature>
<reference evidence="2 3" key="1">
    <citation type="journal article" date="2011" name="EMBO J.">
        <title>Structural diversity of bacterial flagellar motors.</title>
        <authorList>
            <person name="Chen S."/>
            <person name="Beeby M."/>
            <person name="Murphy G.E."/>
            <person name="Leadbetter J.R."/>
            <person name="Hendrixson D.R."/>
            <person name="Briegel A."/>
            <person name="Li Z."/>
            <person name="Shi J."/>
            <person name="Tocheva E.I."/>
            <person name="Muller A."/>
            <person name="Dobro M.J."/>
            <person name="Jensen G.J."/>
        </authorList>
    </citation>
    <scope>NUCLEOTIDE SEQUENCE [LARGE SCALE GENOMIC DNA]</scope>
    <source>
        <strain evidence="2 3">DSM 6540</strain>
    </source>
</reference>
<organism evidence="2 3">
    <name type="scientific">Acetonema longum DSM 6540</name>
    <dbReference type="NCBI Taxonomy" id="1009370"/>
    <lineage>
        <taxon>Bacteria</taxon>
        <taxon>Bacillati</taxon>
        <taxon>Bacillota</taxon>
        <taxon>Negativicutes</taxon>
        <taxon>Acetonemataceae</taxon>
        <taxon>Acetonema</taxon>
    </lineage>
</organism>
<proteinExistence type="predicted"/>